<feature type="region of interest" description="Disordered" evidence="1">
    <location>
        <begin position="168"/>
        <end position="189"/>
    </location>
</feature>
<feature type="region of interest" description="Disordered" evidence="1">
    <location>
        <begin position="1"/>
        <end position="50"/>
    </location>
</feature>
<reference evidence="2" key="1">
    <citation type="journal article" date="2020" name="bioRxiv">
        <title>Comparative genomics of Chlamydomonas.</title>
        <authorList>
            <person name="Craig R.J."/>
            <person name="Hasan A.R."/>
            <person name="Ness R.W."/>
            <person name="Keightley P.D."/>
        </authorList>
    </citation>
    <scope>NUCLEOTIDE SEQUENCE</scope>
    <source>
        <strain evidence="2">CCAP 11/173</strain>
    </source>
</reference>
<organism evidence="2 3">
    <name type="scientific">Chlamydomonas schloesseri</name>
    <dbReference type="NCBI Taxonomy" id="2026947"/>
    <lineage>
        <taxon>Eukaryota</taxon>
        <taxon>Viridiplantae</taxon>
        <taxon>Chlorophyta</taxon>
        <taxon>core chlorophytes</taxon>
        <taxon>Chlorophyceae</taxon>
        <taxon>CS clade</taxon>
        <taxon>Chlamydomonadales</taxon>
        <taxon>Chlamydomonadaceae</taxon>
        <taxon>Chlamydomonas</taxon>
    </lineage>
</organism>
<feature type="compositionally biased region" description="Low complexity" evidence="1">
    <location>
        <begin position="20"/>
        <end position="38"/>
    </location>
</feature>
<accession>A0A836B6L7</accession>
<dbReference type="EMBL" id="JAEHOD010000015">
    <property type="protein sequence ID" value="KAG2449196.1"/>
    <property type="molecule type" value="Genomic_DNA"/>
</dbReference>
<feature type="region of interest" description="Disordered" evidence="1">
    <location>
        <begin position="122"/>
        <end position="150"/>
    </location>
</feature>
<feature type="compositionally biased region" description="Basic and acidic residues" evidence="1">
    <location>
        <begin position="178"/>
        <end position="189"/>
    </location>
</feature>
<evidence type="ECO:0000313" key="3">
    <source>
        <dbReference type="Proteomes" id="UP000613740"/>
    </source>
</evidence>
<sequence>MGSRESSVTKGKSAGHSDTLSAAGSSSSSSSKGLSAASTQNPGGGKQQARSFATITARSGGMTRALRSGIRRTAAQLLNGLFVSGGATAAGSSASRAADALGHKLSTTHGQPAVVLSTVPHAQKGDQPAHMHSAPLWHLPPQPTAGMPAAGSLARISAAAAAPASAETAAVPAAQDGMTRRRAESLHLPRGEAQAAAPLRGPYMPSVSSTRTLVRAASGSLELNMAVTVLGTGASAPTAGGMVNSGMRKIASQPDLQMLSASAAYLQQQEPYTAGGRVQQRLMLSTGMLQPLDEMSALDDDARAGSSMSPGAAFRSTSGTAAALFMTTADGAGLYRSPVGGAAGALSSSACGVQGLTATCCSLCSGPQHLGSSSTSQPLRLQSVHLLDQQTASSYQHQASWAQETSAQLLAKSSSLMRCEAVDEDALGSTAGHDASIQESGTAVAIWAGASAPLPKVYAANAAAGAADASTAMPPLPRAVTASSGRGGALRRSLDYLLLRSSTGGFGAKHVRIAEQQVVLPTAGCEMGAGSTAVSGAGRCKGAAPDRHYKQPVGAMRKVMKAVRKVVGKSSAS</sequence>
<dbReference type="Proteomes" id="UP000613740">
    <property type="component" value="Unassembled WGS sequence"/>
</dbReference>
<gene>
    <name evidence="2" type="ORF">HYH02_005943</name>
</gene>
<feature type="compositionally biased region" description="Polar residues" evidence="1">
    <location>
        <begin position="1"/>
        <end position="10"/>
    </location>
</feature>
<dbReference type="AlphaFoldDB" id="A0A836B6L7"/>
<protein>
    <submittedName>
        <fullName evidence="2">Uncharacterized protein</fullName>
    </submittedName>
</protein>
<name>A0A836B6L7_9CHLO</name>
<evidence type="ECO:0000256" key="1">
    <source>
        <dbReference type="SAM" id="MobiDB-lite"/>
    </source>
</evidence>
<proteinExistence type="predicted"/>
<evidence type="ECO:0000313" key="2">
    <source>
        <dbReference type="EMBL" id="KAG2449196.1"/>
    </source>
</evidence>
<keyword evidence="3" id="KW-1185">Reference proteome</keyword>
<comment type="caution">
    <text evidence="2">The sequence shown here is derived from an EMBL/GenBank/DDBJ whole genome shotgun (WGS) entry which is preliminary data.</text>
</comment>